<dbReference type="PROSITE" id="PS50894">
    <property type="entry name" value="HPT"/>
    <property type="match status" value="1"/>
</dbReference>
<name>A0ABV2BT71_9GAMM</name>
<comment type="caution">
    <text evidence="4">The sequence shown here is derived from an EMBL/GenBank/DDBJ whole genome shotgun (WGS) entry which is preliminary data.</text>
</comment>
<feature type="modified residue" description="Phosphohistidine" evidence="2">
    <location>
        <position position="55"/>
    </location>
</feature>
<dbReference type="EMBL" id="JBEVCJ010000007">
    <property type="protein sequence ID" value="MET1255140.1"/>
    <property type="molecule type" value="Genomic_DNA"/>
</dbReference>
<dbReference type="Proteomes" id="UP001548189">
    <property type="component" value="Unassembled WGS sequence"/>
</dbReference>
<dbReference type="SUPFAM" id="SSF47226">
    <property type="entry name" value="Histidine-containing phosphotransfer domain, HPT domain"/>
    <property type="match status" value="1"/>
</dbReference>
<evidence type="ECO:0000313" key="4">
    <source>
        <dbReference type="EMBL" id="MET1255140.1"/>
    </source>
</evidence>
<accession>A0ABV2BT71</accession>
<evidence type="ECO:0000313" key="5">
    <source>
        <dbReference type="Proteomes" id="UP001548189"/>
    </source>
</evidence>
<evidence type="ECO:0000256" key="2">
    <source>
        <dbReference type="PROSITE-ProRule" id="PRU00110"/>
    </source>
</evidence>
<keyword evidence="2" id="KW-0597">Phosphoprotein</keyword>
<keyword evidence="5" id="KW-1185">Reference proteome</keyword>
<gene>
    <name evidence="4" type="ORF">ABVT43_08385</name>
</gene>
<organism evidence="4 5">
    <name type="scientific">Aliikangiella maris</name>
    <dbReference type="NCBI Taxonomy" id="3162458"/>
    <lineage>
        <taxon>Bacteria</taxon>
        <taxon>Pseudomonadati</taxon>
        <taxon>Pseudomonadota</taxon>
        <taxon>Gammaproteobacteria</taxon>
        <taxon>Oceanospirillales</taxon>
        <taxon>Pleioneaceae</taxon>
        <taxon>Aliikangiella</taxon>
    </lineage>
</organism>
<dbReference type="InterPro" id="IPR036641">
    <property type="entry name" value="HPT_dom_sf"/>
</dbReference>
<dbReference type="Pfam" id="PF13487">
    <property type="entry name" value="HD_5"/>
    <property type="match status" value="1"/>
</dbReference>
<dbReference type="InterPro" id="IPR008207">
    <property type="entry name" value="Sig_transdc_His_kin_Hpt_dom"/>
</dbReference>
<dbReference type="Gene3D" id="1.10.3210.10">
    <property type="entry name" value="Hypothetical protein af1432"/>
    <property type="match status" value="1"/>
</dbReference>
<evidence type="ECO:0000256" key="1">
    <source>
        <dbReference type="ARBA" id="ARBA00023012"/>
    </source>
</evidence>
<feature type="domain" description="HPt" evidence="3">
    <location>
        <begin position="9"/>
        <end position="116"/>
    </location>
</feature>
<dbReference type="RefSeq" id="WP_353895726.1">
    <property type="nucleotide sequence ID" value="NZ_JBEVCJ010000007.1"/>
</dbReference>
<dbReference type="CDD" id="cd00088">
    <property type="entry name" value="HPT"/>
    <property type="match status" value="1"/>
</dbReference>
<dbReference type="Pfam" id="PF01627">
    <property type="entry name" value="Hpt"/>
    <property type="match status" value="1"/>
</dbReference>
<proteinExistence type="predicted"/>
<reference evidence="4 5" key="1">
    <citation type="submission" date="2024-06" db="EMBL/GenBank/DDBJ databases">
        <authorList>
            <person name="Li F."/>
        </authorList>
    </citation>
    <scope>NUCLEOTIDE SEQUENCE [LARGE SCALE GENOMIC DNA]</scope>
    <source>
        <strain evidence="4 5">GXAS 311</strain>
    </source>
</reference>
<evidence type="ECO:0000259" key="3">
    <source>
        <dbReference type="PROSITE" id="PS50894"/>
    </source>
</evidence>
<keyword evidence="1" id="KW-0902">Two-component regulatory system</keyword>
<protein>
    <submittedName>
        <fullName evidence="4">HD domain-containing phosphohydrolase</fullName>
    </submittedName>
</protein>
<dbReference type="Gene3D" id="1.20.120.160">
    <property type="entry name" value="HPT domain"/>
    <property type="match status" value="1"/>
</dbReference>
<sequence>MSQADFDAFNQLEDEVKQEFYEDVLAAIKDIGECATTLESGADAQVIDRMFRSLHTVKGNCNMVFLTTFVETSHKLEDLFSNIRSGKIDYHDVYGQFAIAVVDLIKKQLINLINTQTVEIQILSNIENLITKINQAEEIERLVVTEKAIIAIQDGHFNLDMIAVDHEHGRAFSFLEATDFEFFQFIADLQVDVDEQQHLFLTICESLVLKLNTQLNRSVDEQQLKAAVLFIALSRRLNSTYECKVEQVFFASGLLARMAGWNIAAEVILQMLERHDGKGAPKGLQGEAIMPAAQALGLAVEFALTIIQNQSKGYKLALFAAVKSINGQKELRYKARLIERFNNIIKNEYLTSHMW</sequence>